<dbReference type="InterPro" id="IPR003653">
    <property type="entry name" value="Peptidase_C48_C"/>
</dbReference>
<feature type="compositionally biased region" description="Basic and acidic residues" evidence="5">
    <location>
        <begin position="747"/>
        <end position="756"/>
    </location>
</feature>
<accession>A0A2R5GYE8</accession>
<dbReference type="PROSITE" id="PS51253">
    <property type="entry name" value="HTH_CENPB"/>
    <property type="match status" value="1"/>
</dbReference>
<keyword evidence="2" id="KW-0645">Protease</keyword>
<feature type="compositionally biased region" description="Basic and acidic residues" evidence="5">
    <location>
        <begin position="817"/>
        <end position="831"/>
    </location>
</feature>
<keyword evidence="3" id="KW-0378">Hydrolase</keyword>
<feature type="domain" description="HTH CENPB-type" evidence="7">
    <location>
        <begin position="173"/>
        <end position="245"/>
    </location>
</feature>
<dbReference type="Gene3D" id="3.40.395.10">
    <property type="entry name" value="Adenoviral Proteinase, Chain A"/>
    <property type="match status" value="1"/>
</dbReference>
<gene>
    <name evidence="8" type="ORF">FCC1311_097042</name>
</gene>
<evidence type="ECO:0008006" key="10">
    <source>
        <dbReference type="Google" id="ProtNLM"/>
    </source>
</evidence>
<organism evidence="8 9">
    <name type="scientific">Hondaea fermentalgiana</name>
    <dbReference type="NCBI Taxonomy" id="2315210"/>
    <lineage>
        <taxon>Eukaryota</taxon>
        <taxon>Sar</taxon>
        <taxon>Stramenopiles</taxon>
        <taxon>Bigyra</taxon>
        <taxon>Labyrinthulomycetes</taxon>
        <taxon>Thraustochytrida</taxon>
        <taxon>Thraustochytriidae</taxon>
        <taxon>Hondaea</taxon>
    </lineage>
</organism>
<evidence type="ECO:0000256" key="4">
    <source>
        <dbReference type="ARBA" id="ARBA00023125"/>
    </source>
</evidence>
<dbReference type="PROSITE" id="PS50600">
    <property type="entry name" value="ULP_PROTEASE"/>
    <property type="match status" value="1"/>
</dbReference>
<sequence length="1364" mass="152732">MSQRVITSFFASPPEAVDGPGEKQTDEVASKFPDLLALAEPPAKRARGRPKGSSNAVVQDGFNAPSSTAECPGACVDEASNLGDAVDLETDNVLDTSTPQKRRRGKYNSLKDPKYLAVAQEAVDRALGNGNFSSTVKPSLAWIIDHYSRSSDYRFNRWTLTRLIEEAKKNGGRLQPYETALTHSLEQQLKELIAECSKTGMPLSAKDIQGMAYDLARLKDSNTKFKATNGWWKSFKARHPDLRIRRREDFDTMSHRTLNYDIASEWFDLVQHKYAEVHLGENTVFDIYGIPVANTSLLKLYDPKLDAKDQAWITDDIMNSMGRLICANSIRSMVMVDTNVAAMWARDEGKGRAPRGSSNQAAQQAKRLLEHDVICFPCNPSSAHWSVIFIFVKERRFEYFDPLGCEAQEWKGAAVRFLNDCAFQAYPEEQIDRDASTWPFVNTFAAAVQRDQVNCGIRTLIGMEIVARSDSPTSAMTLPSEAILAFRCKYFCKLLRAAAWEEKDTDVNETEESSEESTDNPSLEAQGGSRVRGGDGGESATALITLLAEMKKMMKDLKERELAAAASTSHQTIINNYTNIQIGSADARPLIEKAYGKLISSSGCTGESQDDSLQEKRKSLLDVLFKDVGGADFVFCRERVSTDSWRPKDMYDLEQLEAIEAQDKSREAVSKAKKAEKDDKQFVEEAGVRAILLQKANENSSFEFGRDDKITRTKLMEVLQLAGKRVPIQPSRQELLELVRSLSASSEEHVSEEASSSRELNPSQNADEVPAGTPESVPDTMEEEDLVKAALFANAALSGYTGGKLKRCHLPVPVSATRDEPSAADDGHRADGDEEELGLRSSPGNNIAEEIHFTHVFNSFNVSPGSKLSKEHDLVRLSWQLAAEYALQEAGIRVEFINAVLSEDRGSGPAFAREIDLKDVVIDPFNHHKLPVVGEIFRVGRDHGTGKHLIYTNADIGVHQDFYVQAWKLAHLDGVSIQDELLAETFELLLFCLSFDETGGAHITTPLLCQNDARVYYKLHGGDIDLIPLAMQDLAHLYVQNRTRQALASRQSSPPSAATLRSWFEDAGGQGNSPQSTEEALQFQARRHERPANAPYRPSAFTITRMDLRIDENKLEVNRESLEYMLATAKASPHPGNDCFILPRTMVPNMLAQSRHPLSWRPWGMWIPWSFEWELSSEHLTWRRFEGTERRSYTFHLGVSGRVANKWIELWNQRPMFILGLAASWNEVTGDRFVESFHTPKYCSHEAAYRHFAFCNAAPAHMRYCQGNVRYGCSEFNHPHLRDPYNYSLMCDRLLRRALASKSQPLVPPFCSFCAKLMKAHGGYTASRIQLIDKKCAPDLRIKQCFPSKCEFTPSSQQLQLVAS</sequence>
<keyword evidence="4" id="KW-0238">DNA-binding</keyword>
<evidence type="ECO:0000256" key="5">
    <source>
        <dbReference type="SAM" id="MobiDB-lite"/>
    </source>
</evidence>
<proteinExistence type="inferred from homology"/>
<dbReference type="SUPFAM" id="SSF54001">
    <property type="entry name" value="Cysteine proteinases"/>
    <property type="match status" value="1"/>
</dbReference>
<protein>
    <recommendedName>
        <fullName evidence="10">HTH CENPB-type domain-containing protein</fullName>
    </recommendedName>
</protein>
<dbReference type="InterPro" id="IPR009057">
    <property type="entry name" value="Homeodomain-like_sf"/>
</dbReference>
<dbReference type="Proteomes" id="UP000241890">
    <property type="component" value="Unassembled WGS sequence"/>
</dbReference>
<evidence type="ECO:0000313" key="9">
    <source>
        <dbReference type="Proteomes" id="UP000241890"/>
    </source>
</evidence>
<feature type="compositionally biased region" description="Polar residues" evidence="5">
    <location>
        <begin position="1"/>
        <end position="10"/>
    </location>
</feature>
<evidence type="ECO:0000259" key="6">
    <source>
        <dbReference type="PROSITE" id="PS50600"/>
    </source>
</evidence>
<dbReference type="Gene3D" id="1.10.10.60">
    <property type="entry name" value="Homeodomain-like"/>
    <property type="match status" value="1"/>
</dbReference>
<dbReference type="Pfam" id="PF02902">
    <property type="entry name" value="Peptidase_C48"/>
    <property type="match status" value="1"/>
</dbReference>
<evidence type="ECO:0000313" key="8">
    <source>
        <dbReference type="EMBL" id="GBG33481.1"/>
    </source>
</evidence>
<dbReference type="Pfam" id="PF03221">
    <property type="entry name" value="HTH_Tnp_Tc5"/>
    <property type="match status" value="1"/>
</dbReference>
<dbReference type="InterPro" id="IPR038765">
    <property type="entry name" value="Papain-like_cys_pep_sf"/>
</dbReference>
<dbReference type="OrthoDB" id="10043687at2759"/>
<dbReference type="GO" id="GO:0003677">
    <property type="term" value="F:DNA binding"/>
    <property type="evidence" value="ECO:0007669"/>
    <property type="project" value="UniProtKB-KW"/>
</dbReference>
<dbReference type="GO" id="GO:0006508">
    <property type="term" value="P:proteolysis"/>
    <property type="evidence" value="ECO:0007669"/>
    <property type="project" value="UniProtKB-KW"/>
</dbReference>
<comment type="similarity">
    <text evidence="1">Belongs to the peptidase C48 family.</text>
</comment>
<feature type="compositionally biased region" description="Acidic residues" evidence="5">
    <location>
        <begin position="507"/>
        <end position="518"/>
    </location>
</feature>
<comment type="caution">
    <text evidence="8">The sequence shown here is derived from an EMBL/GenBank/DDBJ whole genome shotgun (WGS) entry which is preliminary data.</text>
</comment>
<feature type="region of interest" description="Disordered" evidence="5">
    <location>
        <begin position="503"/>
        <end position="537"/>
    </location>
</feature>
<dbReference type="InterPro" id="IPR006600">
    <property type="entry name" value="HTH_CenpB_DNA-bd_dom"/>
</dbReference>
<feature type="region of interest" description="Disordered" evidence="5">
    <location>
        <begin position="39"/>
        <end position="59"/>
    </location>
</feature>
<name>A0A2R5GYE8_9STRA</name>
<feature type="region of interest" description="Disordered" evidence="5">
    <location>
        <begin position="1"/>
        <end position="27"/>
    </location>
</feature>
<evidence type="ECO:0000256" key="2">
    <source>
        <dbReference type="ARBA" id="ARBA00022670"/>
    </source>
</evidence>
<dbReference type="SUPFAM" id="SSF46689">
    <property type="entry name" value="Homeodomain-like"/>
    <property type="match status" value="1"/>
</dbReference>
<evidence type="ECO:0000256" key="1">
    <source>
        <dbReference type="ARBA" id="ARBA00005234"/>
    </source>
</evidence>
<feature type="region of interest" description="Disordered" evidence="5">
    <location>
        <begin position="816"/>
        <end position="843"/>
    </location>
</feature>
<feature type="region of interest" description="Disordered" evidence="5">
    <location>
        <begin position="747"/>
        <end position="778"/>
    </location>
</feature>
<reference evidence="8 9" key="1">
    <citation type="submission" date="2017-12" db="EMBL/GenBank/DDBJ databases">
        <title>Sequencing, de novo assembly and annotation of complete genome of a new Thraustochytrid species, strain FCC1311.</title>
        <authorList>
            <person name="Sedici K."/>
            <person name="Godart F."/>
            <person name="Aiese Cigliano R."/>
            <person name="Sanseverino W."/>
            <person name="Barakat M."/>
            <person name="Ortet P."/>
            <person name="Marechal E."/>
            <person name="Cagnac O."/>
            <person name="Amato A."/>
        </authorList>
    </citation>
    <scope>NUCLEOTIDE SEQUENCE [LARGE SCALE GENOMIC DNA]</scope>
</reference>
<dbReference type="GO" id="GO:0008234">
    <property type="term" value="F:cysteine-type peptidase activity"/>
    <property type="evidence" value="ECO:0007669"/>
    <property type="project" value="InterPro"/>
</dbReference>
<evidence type="ECO:0000259" key="7">
    <source>
        <dbReference type="PROSITE" id="PS51253"/>
    </source>
</evidence>
<evidence type="ECO:0000256" key="3">
    <source>
        <dbReference type="ARBA" id="ARBA00022801"/>
    </source>
</evidence>
<dbReference type="EMBL" id="BEYU01000158">
    <property type="protein sequence ID" value="GBG33481.1"/>
    <property type="molecule type" value="Genomic_DNA"/>
</dbReference>
<feature type="domain" description="Ubiquitin-like protease family profile" evidence="6">
    <location>
        <begin position="290"/>
        <end position="466"/>
    </location>
</feature>
<keyword evidence="9" id="KW-1185">Reference proteome</keyword>
<dbReference type="InParanoid" id="A0A2R5GYE8"/>